<organism evidence="2">
    <name type="scientific">mine drainage metagenome</name>
    <dbReference type="NCBI Taxonomy" id="410659"/>
    <lineage>
        <taxon>unclassified sequences</taxon>
        <taxon>metagenomes</taxon>
        <taxon>ecological metagenomes</taxon>
    </lineage>
</organism>
<sequence>MPRKTIIYIDGYNLYYSRLKNTPYKWLDIVTLFRNQILKAQDPLAEVVAVKYFTAPVKASYARHGTTSEQAQTQYLRALQAKYDFIEVINGFHIFEPTRLPTFVKDVPANKDNLSSVWMIEEKQTDENLSLQVYRDAIKGHCDQVVICSNDSDIEPVLKLLALDAPEVIVGLVMPLPEPGPDTQRFSNKRLIGKAYWVRHYIRDDELAKSQLPQHVPTNKKPASKPGHW</sequence>
<evidence type="ECO:0000313" key="2">
    <source>
        <dbReference type="EMBL" id="OIQ75781.1"/>
    </source>
</evidence>
<keyword evidence="2" id="KW-0503">Monooxygenase</keyword>
<dbReference type="AlphaFoldDB" id="A0A1J5QIF8"/>
<proteinExistence type="predicted"/>
<dbReference type="GO" id="GO:0004497">
    <property type="term" value="F:monooxygenase activity"/>
    <property type="evidence" value="ECO:0007669"/>
    <property type="project" value="UniProtKB-KW"/>
</dbReference>
<accession>A0A1J5QIF8</accession>
<keyword evidence="2" id="KW-0560">Oxidoreductase</keyword>
<reference evidence="2" key="1">
    <citation type="submission" date="2016-10" db="EMBL/GenBank/DDBJ databases">
        <title>Sequence of Gallionella enrichment culture.</title>
        <authorList>
            <person name="Poehlein A."/>
            <person name="Muehling M."/>
            <person name="Daniel R."/>
        </authorList>
    </citation>
    <scope>NUCLEOTIDE SEQUENCE</scope>
</reference>
<feature type="region of interest" description="Disordered" evidence="1">
    <location>
        <begin position="209"/>
        <end position="229"/>
    </location>
</feature>
<dbReference type="EC" id="1.14.13.163" evidence="2"/>
<dbReference type="Gene3D" id="3.40.50.1010">
    <property type="entry name" value="5'-nuclease"/>
    <property type="match status" value="1"/>
</dbReference>
<dbReference type="CDD" id="cd18722">
    <property type="entry name" value="PIN_NicB-like"/>
    <property type="match status" value="1"/>
</dbReference>
<comment type="caution">
    <text evidence="2">The sequence shown here is derived from an EMBL/GenBank/DDBJ whole genome shotgun (WGS) entry which is preliminary data.</text>
</comment>
<gene>
    <name evidence="2" type="primary">nicB_4</name>
    <name evidence="2" type="ORF">GALL_425510</name>
</gene>
<name>A0A1J5QIF8_9ZZZZ</name>
<evidence type="ECO:0000256" key="1">
    <source>
        <dbReference type="SAM" id="MobiDB-lite"/>
    </source>
</evidence>
<dbReference type="EMBL" id="MLJW01002059">
    <property type="protein sequence ID" value="OIQ75781.1"/>
    <property type="molecule type" value="Genomic_DNA"/>
</dbReference>
<protein>
    <submittedName>
        <fullName evidence="2">6-hydroxy-3-succinoylpyridine 3-monooxygenase HspA</fullName>
        <ecNumber evidence="2">1.14.13.163</ecNumber>
    </submittedName>
</protein>